<reference evidence="1" key="1">
    <citation type="submission" date="2023-01" db="EMBL/GenBank/DDBJ databases">
        <title>Sulfurovum sp. zt1-1 genome assembly.</title>
        <authorList>
            <person name="Wang J."/>
        </authorList>
    </citation>
    <scope>NUCLEOTIDE SEQUENCE</scope>
    <source>
        <strain evidence="1">Zt1-1</strain>
    </source>
</reference>
<name>A0ABT7QXK2_9BACT</name>
<comment type="caution">
    <text evidence="1">The sequence shown here is derived from an EMBL/GenBank/DDBJ whole genome shotgun (WGS) entry which is preliminary data.</text>
</comment>
<proteinExistence type="predicted"/>
<protein>
    <submittedName>
        <fullName evidence="1">Uncharacterized protein</fullName>
    </submittedName>
</protein>
<accession>A0ABT7QXK2</accession>
<dbReference type="RefSeq" id="WP_289413121.1">
    <property type="nucleotide sequence ID" value="NZ_JAQIBD010000002.1"/>
</dbReference>
<sequence>MHTPLTKEQQELYAHKDTFIAQKAELLKEYKSYQKDLEFAENDFEKGLVLAKRGNLAVQIKALGQQIREIESWENQV</sequence>
<dbReference type="Proteomes" id="UP001169069">
    <property type="component" value="Unassembled WGS sequence"/>
</dbReference>
<organism evidence="1 2">
    <name type="scientific">Sulfurovum zhangzhouensis</name>
    <dbReference type="NCBI Taxonomy" id="3019067"/>
    <lineage>
        <taxon>Bacteria</taxon>
        <taxon>Pseudomonadati</taxon>
        <taxon>Campylobacterota</taxon>
        <taxon>Epsilonproteobacteria</taxon>
        <taxon>Campylobacterales</taxon>
        <taxon>Sulfurovaceae</taxon>
        <taxon>Sulfurovum</taxon>
    </lineage>
</organism>
<evidence type="ECO:0000313" key="2">
    <source>
        <dbReference type="Proteomes" id="UP001169069"/>
    </source>
</evidence>
<evidence type="ECO:0000313" key="1">
    <source>
        <dbReference type="EMBL" id="MDM5271555.1"/>
    </source>
</evidence>
<keyword evidence="2" id="KW-1185">Reference proteome</keyword>
<gene>
    <name evidence="1" type="ORF">PGH07_05160</name>
</gene>
<dbReference type="EMBL" id="JAQIBD010000002">
    <property type="protein sequence ID" value="MDM5271555.1"/>
    <property type="molecule type" value="Genomic_DNA"/>
</dbReference>